<gene>
    <name evidence="6" type="ORF">BC659_1878</name>
</gene>
<evidence type="ECO:0000256" key="1">
    <source>
        <dbReference type="ARBA" id="ARBA00023015"/>
    </source>
</evidence>
<keyword evidence="3" id="KW-0804">Transcription</keyword>
<dbReference type="SUPFAM" id="SSF46689">
    <property type="entry name" value="Homeodomain-like"/>
    <property type="match status" value="1"/>
</dbReference>
<dbReference type="PROSITE" id="PS00041">
    <property type="entry name" value="HTH_ARAC_FAMILY_1"/>
    <property type="match status" value="1"/>
</dbReference>
<feature type="transmembrane region" description="Helical" evidence="4">
    <location>
        <begin position="40"/>
        <end position="65"/>
    </location>
</feature>
<dbReference type="Pfam" id="PF12833">
    <property type="entry name" value="HTH_18"/>
    <property type="match status" value="1"/>
</dbReference>
<organism evidence="6 7">
    <name type="scientific">Sediminibacterium goheungense</name>
    <dbReference type="NCBI Taxonomy" id="1086393"/>
    <lineage>
        <taxon>Bacteria</taxon>
        <taxon>Pseudomonadati</taxon>
        <taxon>Bacteroidota</taxon>
        <taxon>Chitinophagia</taxon>
        <taxon>Chitinophagales</taxon>
        <taxon>Chitinophagaceae</taxon>
        <taxon>Sediminibacterium</taxon>
    </lineage>
</organism>
<dbReference type="RefSeq" id="WP_133474416.1">
    <property type="nucleotide sequence ID" value="NZ_SNWP01000011.1"/>
</dbReference>
<feature type="transmembrane region" description="Helical" evidence="4">
    <location>
        <begin position="188"/>
        <end position="208"/>
    </location>
</feature>
<dbReference type="Gene3D" id="1.10.10.60">
    <property type="entry name" value="Homeodomain-like"/>
    <property type="match status" value="2"/>
</dbReference>
<keyword evidence="2" id="KW-0238">DNA-binding</keyword>
<dbReference type="PANTHER" id="PTHR43280:SF29">
    <property type="entry name" value="ARAC-FAMILY TRANSCRIPTIONAL REGULATOR"/>
    <property type="match status" value="1"/>
</dbReference>
<dbReference type="AlphaFoldDB" id="A0A4R6IW64"/>
<dbReference type="SMART" id="SM00342">
    <property type="entry name" value="HTH_ARAC"/>
    <property type="match status" value="1"/>
</dbReference>
<keyword evidence="4" id="KW-0472">Membrane</keyword>
<evidence type="ECO:0000256" key="3">
    <source>
        <dbReference type="ARBA" id="ARBA00023163"/>
    </source>
</evidence>
<keyword evidence="4" id="KW-0812">Transmembrane</keyword>
<reference evidence="6 7" key="1">
    <citation type="submission" date="2019-03" db="EMBL/GenBank/DDBJ databases">
        <title>Genomic Encyclopedia of Archaeal and Bacterial Type Strains, Phase II (KMG-II): from individual species to whole genera.</title>
        <authorList>
            <person name="Goeker M."/>
        </authorList>
    </citation>
    <scope>NUCLEOTIDE SEQUENCE [LARGE SCALE GENOMIC DNA]</scope>
    <source>
        <strain evidence="6 7">DSM 28323</strain>
    </source>
</reference>
<protein>
    <submittedName>
        <fullName evidence="6">AraC family transcriptional regulator</fullName>
    </submittedName>
</protein>
<dbReference type="PANTHER" id="PTHR43280">
    <property type="entry name" value="ARAC-FAMILY TRANSCRIPTIONAL REGULATOR"/>
    <property type="match status" value="1"/>
</dbReference>
<dbReference type="InterPro" id="IPR018062">
    <property type="entry name" value="HTH_AraC-typ_CS"/>
</dbReference>
<dbReference type="Proteomes" id="UP000295741">
    <property type="component" value="Unassembled WGS sequence"/>
</dbReference>
<accession>A0A4R6IW64</accession>
<dbReference type="GO" id="GO:0003700">
    <property type="term" value="F:DNA-binding transcription factor activity"/>
    <property type="evidence" value="ECO:0007669"/>
    <property type="project" value="InterPro"/>
</dbReference>
<feature type="transmembrane region" description="Helical" evidence="4">
    <location>
        <begin position="220"/>
        <end position="239"/>
    </location>
</feature>
<evidence type="ECO:0000259" key="5">
    <source>
        <dbReference type="PROSITE" id="PS01124"/>
    </source>
</evidence>
<dbReference type="GO" id="GO:0043565">
    <property type="term" value="F:sequence-specific DNA binding"/>
    <property type="evidence" value="ECO:0007669"/>
    <property type="project" value="InterPro"/>
</dbReference>
<name>A0A4R6IW64_9BACT</name>
<keyword evidence="7" id="KW-1185">Reference proteome</keyword>
<evidence type="ECO:0000256" key="2">
    <source>
        <dbReference type="ARBA" id="ARBA00023125"/>
    </source>
</evidence>
<feature type="transmembrane region" description="Helical" evidence="4">
    <location>
        <begin position="71"/>
        <end position="91"/>
    </location>
</feature>
<evidence type="ECO:0000313" key="7">
    <source>
        <dbReference type="Proteomes" id="UP000295741"/>
    </source>
</evidence>
<evidence type="ECO:0000313" key="6">
    <source>
        <dbReference type="EMBL" id="TDO26571.1"/>
    </source>
</evidence>
<comment type="caution">
    <text evidence="6">The sequence shown here is derived from an EMBL/GenBank/DDBJ whole genome shotgun (WGS) entry which is preliminary data.</text>
</comment>
<dbReference type="InterPro" id="IPR018060">
    <property type="entry name" value="HTH_AraC"/>
</dbReference>
<dbReference type="OrthoDB" id="5492415at2"/>
<proteinExistence type="predicted"/>
<feature type="transmembrane region" description="Helical" evidence="4">
    <location>
        <begin position="112"/>
        <end position="135"/>
    </location>
</feature>
<sequence length="400" mass="46698">MLFDFSLKSSLLLIFFFHGLVFTLLLWIKGLRENNRACQWLGTFTGLCTLYITPFMLGYAGWYAGGIYRELLFYIPFQQLLLLPPVLFFYIRSLLDQSFVFRRQHLVHFIPAFVYGLYSLIVFITDQWIMGYAYFYADGKDKDFSPWYQMAGFISLIAYLIASLRVYKRYKLLSYDALSFADTVLFKWAKHFLLALMVLAGLRLLFFIINPEWAAFGKKFWYYLSFSALYYYISISGYINTIRSVTSFSIFSLPDPLPVQVITEEPATEYIAIGNDKEAIEDITEWKEKIMQLMQRERLYENPALTIADLADRLHTHSKKISQVINQGFEMNFNDFINTYRVEEVIRKIEAGEANSQTLMGIAYDAGFNSKSTFNRAFKRVKAITPKEFLEKTTKTGFKS</sequence>
<keyword evidence="1" id="KW-0805">Transcription regulation</keyword>
<dbReference type="InterPro" id="IPR009057">
    <property type="entry name" value="Homeodomain-like_sf"/>
</dbReference>
<dbReference type="PROSITE" id="PS01124">
    <property type="entry name" value="HTH_ARAC_FAMILY_2"/>
    <property type="match status" value="1"/>
</dbReference>
<feature type="transmembrane region" description="Helical" evidence="4">
    <location>
        <begin position="6"/>
        <end position="28"/>
    </location>
</feature>
<feature type="transmembrane region" description="Helical" evidence="4">
    <location>
        <begin position="147"/>
        <end position="167"/>
    </location>
</feature>
<dbReference type="EMBL" id="SNWP01000011">
    <property type="protein sequence ID" value="TDO26571.1"/>
    <property type="molecule type" value="Genomic_DNA"/>
</dbReference>
<feature type="domain" description="HTH araC/xylS-type" evidence="5">
    <location>
        <begin position="288"/>
        <end position="392"/>
    </location>
</feature>
<keyword evidence="4" id="KW-1133">Transmembrane helix</keyword>
<evidence type="ECO:0000256" key="4">
    <source>
        <dbReference type="SAM" id="Phobius"/>
    </source>
</evidence>